<evidence type="ECO:0000313" key="9">
    <source>
        <dbReference type="JaponicusDB" id="SJAG_00512"/>
    </source>
</evidence>
<dbReference type="SMART" id="SM00751">
    <property type="entry name" value="BSD"/>
    <property type="match status" value="2"/>
</dbReference>
<keyword evidence="3" id="KW-0677">Repeat</keyword>
<evidence type="ECO:0000313" key="10">
    <source>
        <dbReference type="Proteomes" id="UP000001744"/>
    </source>
</evidence>
<dbReference type="eggNOG" id="KOG2074">
    <property type="taxonomic scope" value="Eukaryota"/>
</dbReference>
<dbReference type="RefSeq" id="XP_002171790.2">
    <property type="nucleotide sequence ID" value="XM_002171754.2"/>
</dbReference>
<dbReference type="CDD" id="cd13229">
    <property type="entry name" value="PH_TFIIH"/>
    <property type="match status" value="1"/>
</dbReference>
<dbReference type="AlphaFoldDB" id="B6JVU6"/>
<dbReference type="InterPro" id="IPR005607">
    <property type="entry name" value="BSD_dom"/>
</dbReference>
<dbReference type="PANTHER" id="PTHR12856">
    <property type="entry name" value="TRANSCRIPTION INITIATION FACTOR IIH-RELATED"/>
    <property type="match status" value="1"/>
</dbReference>
<comment type="subcellular location">
    <subcellularLocation>
        <location evidence="1">Nucleus</location>
    </subcellularLocation>
</comment>
<evidence type="ECO:0000256" key="6">
    <source>
        <dbReference type="ARBA" id="ARBA00023242"/>
    </source>
</evidence>
<name>B6JVU6_SCHJY</name>
<keyword evidence="10" id="KW-1185">Reference proteome</keyword>
<evidence type="ECO:0000256" key="3">
    <source>
        <dbReference type="ARBA" id="ARBA00022737"/>
    </source>
</evidence>
<dbReference type="InterPro" id="IPR011993">
    <property type="entry name" value="PH-like_dom_sf"/>
</dbReference>
<dbReference type="GO" id="GO:0005675">
    <property type="term" value="C:transcription factor TFIIH holo complex"/>
    <property type="evidence" value="ECO:0000318"/>
    <property type="project" value="GO_Central"/>
</dbReference>
<sequence>MSDVVEAVALFKKKKGVITIRDRLKWTEVGQTQPAIDISFDSIANLQTTPATSAKIMIRVFIVVKEGTEPKPLVFNFTNLPNGREHCDTITTELQKAVTRQRDVQQAGGSAPEGTKLRLEEDIDLQESLLTKNPELLQTFKEVVMKGHLTNEQFWSTRLHLLRAHAVEKAQQRGPYNVLATIKPKTVDNQLKVSLTRPQIHDMFDQHPLLKLVYDKHVPPLTEGEFWSRFFLSKLCKKLRGDRITAMDASDDIMDQYLKVDPLENKVTNDIAVSHVLDIEGNDQNANYVAQLVPDVTMRVDSSTVPLMRNINGLSQRLLQKSISKRVIDTENQYLEESSLHDLAEDVPKTQSLLKIEDQNRFFETGIAPKREEIQGSLPSLEEAKRIFPTGKFELYTVPRDDKALSEAAMNITIALRKKIEFRTQGAEPDLPKNVKDEMVMCHAATVEFLHQFWLAYYSEKDSKEEMSSLAQALQKTNARMGTVLKMAIDAGKDPNIVRQALSSTNESVKHALACYQSRLQNSG</sequence>
<keyword evidence="6" id="KW-0539">Nucleus</keyword>
<organism evidence="8 10">
    <name type="scientific">Schizosaccharomyces japonicus (strain yFS275 / FY16936)</name>
    <name type="common">Fission yeast</name>
    <dbReference type="NCBI Taxonomy" id="402676"/>
    <lineage>
        <taxon>Eukaryota</taxon>
        <taxon>Fungi</taxon>
        <taxon>Dikarya</taxon>
        <taxon>Ascomycota</taxon>
        <taxon>Taphrinomycotina</taxon>
        <taxon>Schizosaccharomycetes</taxon>
        <taxon>Schizosaccharomycetales</taxon>
        <taxon>Schizosaccharomycetaceae</taxon>
        <taxon>Schizosaccharomyces</taxon>
    </lineage>
</organism>
<dbReference type="Proteomes" id="UP000001744">
    <property type="component" value="Unassembled WGS sequence"/>
</dbReference>
<dbReference type="GO" id="GO:0006366">
    <property type="term" value="P:transcription by RNA polymerase II"/>
    <property type="evidence" value="ECO:0000318"/>
    <property type="project" value="GO_Central"/>
</dbReference>
<dbReference type="GO" id="GO:0006367">
    <property type="term" value="P:transcription initiation at RNA polymerase II promoter"/>
    <property type="evidence" value="ECO:0007669"/>
    <property type="project" value="EnsemblFungi"/>
</dbReference>
<dbReference type="Gene3D" id="6.10.140.1200">
    <property type="match status" value="1"/>
</dbReference>
<protein>
    <submittedName>
        <fullName evidence="8">Transcription factor TFIIH complex subunit Tfb1</fullName>
    </submittedName>
</protein>
<dbReference type="GO" id="GO:0000439">
    <property type="term" value="C:transcription factor TFIIH core complex"/>
    <property type="evidence" value="ECO:0000318"/>
    <property type="project" value="GO_Central"/>
</dbReference>
<evidence type="ECO:0000313" key="8">
    <source>
        <dbReference type="EMBL" id="EEB05497.2"/>
    </source>
</evidence>
<dbReference type="InterPro" id="IPR035925">
    <property type="entry name" value="BSD_dom_sf"/>
</dbReference>
<dbReference type="GO" id="GO:0016251">
    <property type="term" value="F:RNA polymerase II general transcription initiation factor activity"/>
    <property type="evidence" value="ECO:0007669"/>
    <property type="project" value="EnsemblFungi"/>
</dbReference>
<feature type="domain" description="BSD" evidence="7">
    <location>
        <begin position="187"/>
        <end position="238"/>
    </location>
</feature>
<keyword evidence="4" id="KW-0805">Transcription regulation</keyword>
<evidence type="ECO:0000256" key="4">
    <source>
        <dbReference type="ARBA" id="ARBA00023015"/>
    </source>
</evidence>
<dbReference type="HOGENOM" id="CLU_019188_0_0_1"/>
<dbReference type="Pfam" id="PF03909">
    <property type="entry name" value="BSD"/>
    <property type="match status" value="2"/>
</dbReference>
<dbReference type="JaponicusDB" id="SJAG_00512">
    <property type="gene designation" value="tfb1"/>
</dbReference>
<evidence type="ECO:0000256" key="5">
    <source>
        <dbReference type="ARBA" id="ARBA00023163"/>
    </source>
</evidence>
<dbReference type="PROSITE" id="PS50858">
    <property type="entry name" value="BSD"/>
    <property type="match status" value="2"/>
</dbReference>
<evidence type="ECO:0000256" key="2">
    <source>
        <dbReference type="ARBA" id="ARBA00009448"/>
    </source>
</evidence>
<dbReference type="InterPro" id="IPR013876">
    <property type="entry name" value="TFIIH_BTF_p62_N"/>
</dbReference>
<dbReference type="VEuPathDB" id="FungiDB:SJAG_00512"/>
<dbReference type="SUPFAM" id="SSF140383">
    <property type="entry name" value="BSD domain-like"/>
    <property type="match status" value="1"/>
</dbReference>
<dbReference type="GO" id="GO:0006289">
    <property type="term" value="P:nucleotide-excision repair"/>
    <property type="evidence" value="ECO:0007669"/>
    <property type="project" value="InterPro"/>
</dbReference>
<dbReference type="GO" id="GO:0006360">
    <property type="term" value="P:transcription by RNA polymerase I"/>
    <property type="evidence" value="ECO:0000318"/>
    <property type="project" value="GO_Central"/>
</dbReference>
<dbReference type="Gene3D" id="2.30.29.30">
    <property type="entry name" value="Pleckstrin-homology domain (PH domain)/Phosphotyrosine-binding domain (PTB)"/>
    <property type="match status" value="1"/>
</dbReference>
<evidence type="ECO:0000256" key="1">
    <source>
        <dbReference type="ARBA" id="ARBA00004123"/>
    </source>
</evidence>
<comment type="similarity">
    <text evidence="2">Belongs to the TFB1 family.</text>
</comment>
<dbReference type="GeneID" id="7048011"/>
<dbReference type="GO" id="GO:0006281">
    <property type="term" value="P:DNA repair"/>
    <property type="evidence" value="ECO:0000318"/>
    <property type="project" value="GO_Central"/>
</dbReference>
<feature type="domain" description="BSD" evidence="7">
    <location>
        <begin position="113"/>
        <end position="166"/>
    </location>
</feature>
<dbReference type="STRING" id="402676.B6JVU6"/>
<gene>
    <name evidence="9" type="primary">tfb1</name>
    <name evidence="8" type="ORF">SJAG_00512</name>
</gene>
<dbReference type="InterPro" id="IPR027079">
    <property type="entry name" value="Tfb1/GTF2H1"/>
</dbReference>
<proteinExistence type="inferred from homology"/>
<accession>B6JVU6</accession>
<dbReference type="OrthoDB" id="360521at2759"/>
<reference evidence="8 10" key="1">
    <citation type="journal article" date="2011" name="Science">
        <title>Comparative functional genomics of the fission yeasts.</title>
        <authorList>
            <person name="Rhind N."/>
            <person name="Chen Z."/>
            <person name="Yassour M."/>
            <person name="Thompson D.A."/>
            <person name="Haas B.J."/>
            <person name="Habib N."/>
            <person name="Wapinski I."/>
            <person name="Roy S."/>
            <person name="Lin M.F."/>
            <person name="Heiman D.I."/>
            <person name="Young S.K."/>
            <person name="Furuya K."/>
            <person name="Guo Y."/>
            <person name="Pidoux A."/>
            <person name="Chen H.M."/>
            <person name="Robbertse B."/>
            <person name="Goldberg J.M."/>
            <person name="Aoki K."/>
            <person name="Bayne E.H."/>
            <person name="Berlin A.M."/>
            <person name="Desjardins C.A."/>
            <person name="Dobbs E."/>
            <person name="Dukaj L."/>
            <person name="Fan L."/>
            <person name="FitzGerald M.G."/>
            <person name="French C."/>
            <person name="Gujja S."/>
            <person name="Hansen K."/>
            <person name="Keifenheim D."/>
            <person name="Levin J.Z."/>
            <person name="Mosher R.A."/>
            <person name="Mueller C.A."/>
            <person name="Pfiffner J."/>
            <person name="Priest M."/>
            <person name="Russ C."/>
            <person name="Smialowska A."/>
            <person name="Swoboda P."/>
            <person name="Sykes S.M."/>
            <person name="Vaughn M."/>
            <person name="Vengrova S."/>
            <person name="Yoder R."/>
            <person name="Zeng Q."/>
            <person name="Allshire R."/>
            <person name="Baulcombe D."/>
            <person name="Birren B.W."/>
            <person name="Brown W."/>
            <person name="Ekwall K."/>
            <person name="Kellis M."/>
            <person name="Leatherwood J."/>
            <person name="Levin H."/>
            <person name="Margalit H."/>
            <person name="Martienssen R."/>
            <person name="Nieduszynski C.A."/>
            <person name="Spatafora J.W."/>
            <person name="Friedman N."/>
            <person name="Dalgaard J.Z."/>
            <person name="Baumann P."/>
            <person name="Niki H."/>
            <person name="Regev A."/>
            <person name="Nusbaum C."/>
        </authorList>
    </citation>
    <scope>NUCLEOTIDE SEQUENCE [LARGE SCALE GENOMIC DNA]</scope>
    <source>
        <strain evidence="10">yFS275 / FY16936</strain>
    </source>
</reference>
<evidence type="ECO:0000259" key="7">
    <source>
        <dbReference type="PROSITE" id="PS50858"/>
    </source>
</evidence>
<dbReference type="SUPFAM" id="SSF50729">
    <property type="entry name" value="PH domain-like"/>
    <property type="match status" value="1"/>
</dbReference>
<dbReference type="EMBL" id="KE651166">
    <property type="protein sequence ID" value="EEB05497.2"/>
    <property type="molecule type" value="Genomic_DNA"/>
</dbReference>
<dbReference type="OMA" id="FWKRYFE"/>
<keyword evidence="5" id="KW-0804">Transcription</keyword>
<dbReference type="Pfam" id="PF08567">
    <property type="entry name" value="PH_TFIIH"/>
    <property type="match status" value="1"/>
</dbReference>